<dbReference type="Pfam" id="PF07238">
    <property type="entry name" value="PilZ"/>
    <property type="match status" value="1"/>
</dbReference>
<dbReference type="SUPFAM" id="SSF141371">
    <property type="entry name" value="PilZ domain-like"/>
    <property type="match status" value="1"/>
</dbReference>
<accession>A0A5K7Z0X3</accession>
<feature type="domain" description="PilZ" evidence="1">
    <location>
        <begin position="4"/>
        <end position="85"/>
    </location>
</feature>
<evidence type="ECO:0000259" key="1">
    <source>
        <dbReference type="Pfam" id="PF07238"/>
    </source>
</evidence>
<sequence length="108" mass="12215">MENDKRQYPRSSSYIIAQYKVLEGTFRDVIKNIGAGGLSVRTQRKVAIGQPISIAFPLFEFDNLVEVAGRVVRIDPCGFAVTFNEPIHGLICKEGHFPEIIHERDRLN</sequence>
<evidence type="ECO:0000313" key="2">
    <source>
        <dbReference type="EMBL" id="BBO73879.1"/>
    </source>
</evidence>
<dbReference type="GO" id="GO:0035438">
    <property type="term" value="F:cyclic-di-GMP binding"/>
    <property type="evidence" value="ECO:0007669"/>
    <property type="project" value="InterPro"/>
</dbReference>
<dbReference type="RefSeq" id="WP_170302161.1">
    <property type="nucleotide sequence ID" value="NZ_AP021875.1"/>
</dbReference>
<dbReference type="Proteomes" id="UP000427769">
    <property type="component" value="Chromosome"/>
</dbReference>
<dbReference type="InterPro" id="IPR009875">
    <property type="entry name" value="PilZ_domain"/>
</dbReference>
<evidence type="ECO:0000313" key="3">
    <source>
        <dbReference type="Proteomes" id="UP000427769"/>
    </source>
</evidence>
<dbReference type="Gene3D" id="2.40.10.220">
    <property type="entry name" value="predicted glycosyltransferase like domains"/>
    <property type="match status" value="1"/>
</dbReference>
<reference evidence="2 3" key="1">
    <citation type="submission" date="2019-11" db="EMBL/GenBank/DDBJ databases">
        <title>Comparative genomics of hydrocarbon-degrading Desulfosarcina strains.</title>
        <authorList>
            <person name="Watanabe M."/>
            <person name="Kojima H."/>
            <person name="Fukui M."/>
        </authorList>
    </citation>
    <scope>NUCLEOTIDE SEQUENCE [LARGE SCALE GENOMIC DNA]</scope>
    <source>
        <strain evidence="2 3">PP31</strain>
    </source>
</reference>
<dbReference type="AlphaFoldDB" id="A0A5K7Z0X3"/>
<proteinExistence type="predicted"/>
<keyword evidence="3" id="KW-1185">Reference proteome</keyword>
<name>A0A5K7Z0X3_9BACT</name>
<dbReference type="EMBL" id="AP021875">
    <property type="protein sequence ID" value="BBO73879.1"/>
    <property type="molecule type" value="Genomic_DNA"/>
</dbReference>
<gene>
    <name evidence="2" type="ORF">DSCW_12960</name>
</gene>
<dbReference type="KEGG" id="dwd:DSCW_12960"/>
<protein>
    <recommendedName>
        <fullName evidence="1">PilZ domain-containing protein</fullName>
    </recommendedName>
</protein>
<organism evidence="2 3">
    <name type="scientific">Desulfosarcina widdelii</name>
    <dbReference type="NCBI Taxonomy" id="947919"/>
    <lineage>
        <taxon>Bacteria</taxon>
        <taxon>Pseudomonadati</taxon>
        <taxon>Thermodesulfobacteriota</taxon>
        <taxon>Desulfobacteria</taxon>
        <taxon>Desulfobacterales</taxon>
        <taxon>Desulfosarcinaceae</taxon>
        <taxon>Desulfosarcina</taxon>
    </lineage>
</organism>